<proteinExistence type="predicted"/>
<accession>A0ABT7PLX4</accession>
<dbReference type="EMBL" id="JASZZN010000014">
    <property type="protein sequence ID" value="MDM4017517.1"/>
    <property type="molecule type" value="Genomic_DNA"/>
</dbReference>
<comment type="caution">
    <text evidence="2">The sequence shown here is derived from an EMBL/GenBank/DDBJ whole genome shotgun (WGS) entry which is preliminary data.</text>
</comment>
<sequence>MINKPSGTVGDGSKGSSRRNFIKTTTGFVAAGAAVPQKDVRSGDSIDSPKRVLIVVGPSGHPPGTHEVAAGGRLMKHSLEHMENLPGVQTDVVEGWPSKTSRDSASTIVFIGDLFPPNRLPNPQQNLIDLDEMMGRGVGIVCIHYATGLLGKDVKPDGDHPLLRWMGGYFANRSCPHHESFARVFPKATIAPAEPGHPIARGWNEFTLRDEPYFNNYFGGDGNEQASSVTAIATSMLPPEAPKPETVAWCTERSDGGRGFAVVMPHYYKNWRDEDLRRLILNGIVWSAKIEVPSGGVATQTPNLADFDPQAV</sequence>
<dbReference type="SUPFAM" id="SSF52317">
    <property type="entry name" value="Class I glutamine amidotransferase-like"/>
    <property type="match status" value="1"/>
</dbReference>
<dbReference type="Pfam" id="PF06283">
    <property type="entry name" value="ThuA"/>
    <property type="match status" value="1"/>
</dbReference>
<evidence type="ECO:0000259" key="1">
    <source>
        <dbReference type="Pfam" id="PF06283"/>
    </source>
</evidence>
<evidence type="ECO:0000313" key="2">
    <source>
        <dbReference type="EMBL" id="MDM4017517.1"/>
    </source>
</evidence>
<reference evidence="2 3" key="1">
    <citation type="submission" date="2023-06" db="EMBL/GenBank/DDBJ databases">
        <title>Roseiconus lacunae JC819 isolated from Gulf of Mannar region, Tamil Nadu.</title>
        <authorList>
            <person name="Pk S."/>
            <person name="Ch S."/>
            <person name="Ch V.R."/>
        </authorList>
    </citation>
    <scope>NUCLEOTIDE SEQUENCE [LARGE SCALE GENOMIC DNA]</scope>
    <source>
        <strain evidence="2 3">JC819</strain>
    </source>
</reference>
<feature type="domain" description="ThuA-like" evidence="1">
    <location>
        <begin position="104"/>
        <end position="286"/>
    </location>
</feature>
<dbReference type="InterPro" id="IPR029010">
    <property type="entry name" value="ThuA-like"/>
</dbReference>
<evidence type="ECO:0000313" key="3">
    <source>
        <dbReference type="Proteomes" id="UP001239462"/>
    </source>
</evidence>
<dbReference type="Gene3D" id="3.40.50.880">
    <property type="match status" value="1"/>
</dbReference>
<organism evidence="2 3">
    <name type="scientific">Roseiconus lacunae</name>
    <dbReference type="NCBI Taxonomy" id="2605694"/>
    <lineage>
        <taxon>Bacteria</taxon>
        <taxon>Pseudomonadati</taxon>
        <taxon>Planctomycetota</taxon>
        <taxon>Planctomycetia</taxon>
        <taxon>Pirellulales</taxon>
        <taxon>Pirellulaceae</taxon>
        <taxon>Roseiconus</taxon>
    </lineage>
</organism>
<gene>
    <name evidence="2" type="ORF">QTN89_18860</name>
</gene>
<keyword evidence="3" id="KW-1185">Reference proteome</keyword>
<dbReference type="RefSeq" id="WP_149494749.1">
    <property type="nucleotide sequence ID" value="NZ_JASZZN010000014.1"/>
</dbReference>
<protein>
    <submittedName>
        <fullName evidence="2">ThuA domain-containing protein</fullName>
    </submittedName>
</protein>
<dbReference type="Proteomes" id="UP001239462">
    <property type="component" value="Unassembled WGS sequence"/>
</dbReference>
<name>A0ABT7PLX4_9BACT</name>
<dbReference type="InterPro" id="IPR029062">
    <property type="entry name" value="Class_I_gatase-like"/>
</dbReference>